<evidence type="ECO:0000256" key="1">
    <source>
        <dbReference type="ARBA" id="ARBA00022737"/>
    </source>
</evidence>
<dbReference type="PANTHER" id="PTHR32134:SF92">
    <property type="entry name" value="FNIP REPEAT-CONTAINING PROTEIN"/>
    <property type="match status" value="1"/>
</dbReference>
<proteinExistence type="predicted"/>
<dbReference type="EMBL" id="KM982402">
    <property type="protein sequence ID" value="AKI80148.1"/>
    <property type="molecule type" value="Genomic_DNA"/>
</dbReference>
<dbReference type="KEGG" id="vg:80513946"/>
<keyword evidence="1" id="KW-0677">Repeat</keyword>
<sequence length="392" mass="45293">MMEYLSDIDKINFLKTCSSLYNYRFDTKFHDFHLYNKICNLDYRENFKKKIYVCKKVLPKFFVLENSYDRIPIDVKYLIVRYSCKFSLENIIPWGITHLTIESGYDIEINPGEIPDTVTHLDIRSHFHIIKKGAIPGSVTHLYINGYCDGLTLKDIIPKNVVYLGFGYNIHGEFGEQIIETQEIDGKTITTTKILSHIPDNIIKLHICSHMQEKLGKQLTETQEINGKIITSTRILSYIPDTVISLILYGCIYKNTFDFIPKNLTSLKLYGNIEELIDETIIPKITTLGLLSYRDGNLISFPKTVNNLKILASLTDSKIAIFGHVSVIEIPRYDYFAIKNRLRENVIPKNLPCNIKTLTINEEYDKNIIKNIPNTINTLIFKHNDLMSCLFV</sequence>
<protein>
    <submittedName>
        <fullName evidence="2">FNIP repeat-containing protein</fullName>
    </submittedName>
</protein>
<dbReference type="Proteomes" id="UP000240461">
    <property type="component" value="Segment"/>
</dbReference>
<keyword evidence="3" id="KW-1185">Reference proteome</keyword>
<dbReference type="Pfam" id="PF05725">
    <property type="entry name" value="FNIP"/>
    <property type="match status" value="1"/>
</dbReference>
<evidence type="ECO:0000313" key="3">
    <source>
        <dbReference type="Proteomes" id="UP000240461"/>
    </source>
</evidence>
<reference evidence="2 3" key="1">
    <citation type="submission" date="2014-10" db="EMBL/GenBank/DDBJ databases">
        <title>Pan-genome analysis of Brazilian lineage A amoebal mimiviruses.</title>
        <authorList>
            <person name="Assis F.L."/>
            <person name="Abrahao J.S."/>
            <person name="Kroon E.G."/>
            <person name="Dornas F.P."/>
            <person name="Andrade K.R."/>
            <person name="Borato P.V.M."/>
            <person name="Pilotto M.R."/>
            <person name="Benamar S."/>
            <person name="LaScola B."/>
            <person name="Colson P."/>
        </authorList>
    </citation>
    <scope>NUCLEOTIDE SEQUENCE [LARGE SCALE GENOMIC DNA]</scope>
    <source>
        <strain evidence="2 3">Kroon</strain>
    </source>
</reference>
<dbReference type="InterPro" id="IPR051251">
    <property type="entry name" value="STK_FNIP-Repeat"/>
</dbReference>
<accession>A0A0G2Y317</accession>
<evidence type="ECO:0000313" key="2">
    <source>
        <dbReference type="EMBL" id="AKI80148.1"/>
    </source>
</evidence>
<dbReference type="InterPro" id="IPR008615">
    <property type="entry name" value="FNIP"/>
</dbReference>
<organism evidence="2 3">
    <name type="scientific">Acanthamoeba polyphaga mimivirus Kroon</name>
    <dbReference type="NCBI Taxonomy" id="3069720"/>
    <lineage>
        <taxon>Viruses</taxon>
        <taxon>Varidnaviria</taxon>
        <taxon>Bamfordvirae</taxon>
        <taxon>Nucleocytoviricota</taxon>
        <taxon>Megaviricetes</taxon>
        <taxon>Imitervirales</taxon>
        <taxon>Mimiviridae</taxon>
        <taxon>Megamimivirinae</taxon>
        <taxon>Mimivirus</taxon>
        <taxon>Mimivirus lagoaense</taxon>
    </lineage>
</organism>
<dbReference type="PANTHER" id="PTHR32134">
    <property type="entry name" value="FNIP REPEAT-CONTAINING PROTEIN"/>
    <property type="match status" value="1"/>
</dbReference>
<name>A0A0G2Y317_9VIRU</name>
<dbReference type="SUPFAM" id="SSF52058">
    <property type="entry name" value="L domain-like"/>
    <property type="match status" value="1"/>
</dbReference>